<keyword evidence="1" id="KW-0472">Membrane</keyword>
<dbReference type="InterPro" id="IPR046737">
    <property type="entry name" value="DUF6629"/>
</dbReference>
<sequence>MIWRNLQRRFLLFLYILSSPFMCFSATASFTSGAILIVTGIFTFRHVRAKSSIPFASIPLLFGIQQIIEGMVWISFSSPIFHSVVTYLYVMFSHVLWPVFVPVSIWLIEKNPVRKKILCGISIVWAIVSIYLFTCSVVGPVTCSIVQKSIAYQINVPYPLPSFFLYFFATCAGSMVSSSLKIRVFGTAMLLSFFVAHLLYPETLFSVWCFFAAILSVIIYIHMKDLRKLVAS</sequence>
<dbReference type="EMBL" id="AMFJ01028873">
    <property type="protein sequence ID" value="EKD44412.1"/>
    <property type="molecule type" value="Genomic_DNA"/>
</dbReference>
<feature type="transmembrane region" description="Helical" evidence="1">
    <location>
        <begin position="205"/>
        <end position="223"/>
    </location>
</feature>
<feature type="transmembrane region" description="Helical" evidence="1">
    <location>
        <begin position="117"/>
        <end position="139"/>
    </location>
</feature>
<feature type="transmembrane region" description="Helical" evidence="1">
    <location>
        <begin position="56"/>
        <end position="76"/>
    </location>
</feature>
<evidence type="ECO:0000256" key="1">
    <source>
        <dbReference type="SAM" id="Phobius"/>
    </source>
</evidence>
<dbReference type="AlphaFoldDB" id="K1Z4C4"/>
<name>K1Z4C4_9BACT</name>
<feature type="transmembrane region" description="Helical" evidence="1">
    <location>
        <begin position="88"/>
        <end position="108"/>
    </location>
</feature>
<feature type="transmembrane region" description="Helical" evidence="1">
    <location>
        <begin position="12"/>
        <end position="44"/>
    </location>
</feature>
<dbReference type="Pfam" id="PF20334">
    <property type="entry name" value="DUF6629"/>
    <property type="match status" value="1"/>
</dbReference>
<keyword evidence="1" id="KW-0812">Transmembrane</keyword>
<reference evidence="2" key="1">
    <citation type="journal article" date="2012" name="Science">
        <title>Fermentation, hydrogen, and sulfur metabolism in multiple uncultivated bacterial phyla.</title>
        <authorList>
            <person name="Wrighton K.C."/>
            <person name="Thomas B.C."/>
            <person name="Sharon I."/>
            <person name="Miller C.S."/>
            <person name="Castelle C.J."/>
            <person name="VerBerkmoes N.C."/>
            <person name="Wilkins M.J."/>
            <person name="Hettich R.L."/>
            <person name="Lipton M.S."/>
            <person name="Williams K.H."/>
            <person name="Long P.E."/>
            <person name="Banfield J.F."/>
        </authorList>
    </citation>
    <scope>NUCLEOTIDE SEQUENCE [LARGE SCALE GENOMIC DNA]</scope>
</reference>
<feature type="transmembrane region" description="Helical" evidence="1">
    <location>
        <begin position="151"/>
        <end position="168"/>
    </location>
</feature>
<proteinExistence type="predicted"/>
<protein>
    <submittedName>
        <fullName evidence="2">Uncharacterized protein</fullName>
    </submittedName>
</protein>
<comment type="caution">
    <text evidence="2">The sequence shown here is derived from an EMBL/GenBank/DDBJ whole genome shotgun (WGS) entry which is preliminary data.</text>
</comment>
<organism evidence="2">
    <name type="scientific">uncultured bacterium</name>
    <name type="common">gcode 4</name>
    <dbReference type="NCBI Taxonomy" id="1234023"/>
    <lineage>
        <taxon>Bacteria</taxon>
        <taxon>environmental samples</taxon>
    </lineage>
</organism>
<gene>
    <name evidence="2" type="ORF">ACD_71C00142G0002</name>
</gene>
<accession>K1Z4C4</accession>
<keyword evidence="1" id="KW-1133">Transmembrane helix</keyword>
<evidence type="ECO:0000313" key="2">
    <source>
        <dbReference type="EMBL" id="EKD44412.1"/>
    </source>
</evidence>